<evidence type="ECO:0000313" key="1">
    <source>
        <dbReference type="EMBL" id="MEX5285561.1"/>
    </source>
</evidence>
<gene>
    <name evidence="1" type="ORF">QCO44_07915</name>
</gene>
<keyword evidence="2" id="KW-1185">Reference proteome</keyword>
<proteinExistence type="predicted"/>
<reference evidence="1 2" key="1">
    <citation type="submission" date="2023-04" db="EMBL/GenBank/DDBJ databases">
        <title>Genome Sequence of Selenomonas sputigena ATCC 33150.</title>
        <authorList>
            <person name="Miller D.P."/>
            <person name="Anvari S."/>
            <person name="Polson S.W."/>
            <person name="Macdonald M."/>
            <person name="Mcdowell J.V."/>
        </authorList>
    </citation>
    <scope>NUCLEOTIDE SEQUENCE [LARGE SCALE GENOMIC DNA]</scope>
    <source>
        <strain evidence="1 2">ATCC 33150</strain>
    </source>
</reference>
<dbReference type="Proteomes" id="UP001559623">
    <property type="component" value="Unassembled WGS sequence"/>
</dbReference>
<comment type="caution">
    <text evidence="1">The sequence shown here is derived from an EMBL/GenBank/DDBJ whole genome shotgun (WGS) entry which is preliminary data.</text>
</comment>
<dbReference type="InterPro" id="IPR021373">
    <property type="entry name" value="DUF2993"/>
</dbReference>
<name>A0ABV3X5S4_9FIRM</name>
<dbReference type="RefSeq" id="WP_368847287.1">
    <property type="nucleotide sequence ID" value="NZ_CP194411.1"/>
</dbReference>
<accession>A0ABV3X5S4</accession>
<organism evidence="1 2">
    <name type="scientific">Selenomonas sputigena</name>
    <dbReference type="NCBI Taxonomy" id="69823"/>
    <lineage>
        <taxon>Bacteria</taxon>
        <taxon>Bacillati</taxon>
        <taxon>Bacillota</taxon>
        <taxon>Negativicutes</taxon>
        <taxon>Selenomonadales</taxon>
        <taxon>Selenomonadaceae</taxon>
        <taxon>Selenomonas</taxon>
    </lineage>
</organism>
<dbReference type="Pfam" id="PF11209">
    <property type="entry name" value="LmeA"/>
    <property type="match status" value="1"/>
</dbReference>
<sequence>MRKLLIFLAGLAVVIAVAGETILPRWAHDTAETLLHEAGAEEAETMLHTSPGVLLLFGQIDDISASAKGLRLGQLRLDRAELRGADVRLDAPALFLDRKVHVKSAEELKLTGTVSAESLRDLLARRVDKLDNIEVALDEEGVHATAQAKIFGRKADILLEGKIVEEPDALFFHMTRFDIKNAAFGKANIGDFFGDILITKLSALPLKAQIDSVEHRDGAIVVRLSCRNPR</sequence>
<protein>
    <submittedName>
        <fullName evidence="1">LmeA family phospholipid-binding protein</fullName>
    </submittedName>
</protein>
<dbReference type="EMBL" id="JARVLH010000004">
    <property type="protein sequence ID" value="MEX5285561.1"/>
    <property type="molecule type" value="Genomic_DNA"/>
</dbReference>
<evidence type="ECO:0000313" key="2">
    <source>
        <dbReference type="Proteomes" id="UP001559623"/>
    </source>
</evidence>